<feature type="domain" description="Enoyl reductase (ER)" evidence="7">
    <location>
        <begin position="10"/>
        <end position="327"/>
    </location>
</feature>
<dbReference type="PANTHER" id="PTHR44154:SF1">
    <property type="entry name" value="QUINONE OXIDOREDUCTASE"/>
    <property type="match status" value="1"/>
</dbReference>
<reference evidence="8" key="1">
    <citation type="submission" date="2020-07" db="EMBL/GenBank/DDBJ databases">
        <title>Genomic analysis of a strain of Sedimentibacter Hydroxybenzoicus DSM7310.</title>
        <authorList>
            <person name="Ma S."/>
        </authorList>
    </citation>
    <scope>NUCLEOTIDE SEQUENCE</scope>
    <source>
        <strain evidence="8">DSM 7310</strain>
    </source>
</reference>
<evidence type="ECO:0000256" key="1">
    <source>
        <dbReference type="ARBA" id="ARBA00004496"/>
    </source>
</evidence>
<keyword evidence="6" id="KW-0007">Acetylation</keyword>
<dbReference type="Proteomes" id="UP000611629">
    <property type="component" value="Unassembled WGS sequence"/>
</dbReference>
<dbReference type="PANTHER" id="PTHR44154">
    <property type="entry name" value="QUINONE OXIDOREDUCTASE"/>
    <property type="match status" value="1"/>
</dbReference>
<name>A0A974GVF1_SEDHY</name>
<dbReference type="InterPro" id="IPR011032">
    <property type="entry name" value="GroES-like_sf"/>
</dbReference>
<dbReference type="GO" id="GO:0016491">
    <property type="term" value="F:oxidoreductase activity"/>
    <property type="evidence" value="ECO:0007669"/>
    <property type="project" value="InterPro"/>
</dbReference>
<evidence type="ECO:0000259" key="7">
    <source>
        <dbReference type="SMART" id="SM00829"/>
    </source>
</evidence>
<dbReference type="PROSITE" id="PS01162">
    <property type="entry name" value="QOR_ZETA_CRYSTAL"/>
    <property type="match status" value="1"/>
</dbReference>
<dbReference type="AlphaFoldDB" id="A0A974GVF1"/>
<organism evidence="8 9">
    <name type="scientific">Sedimentibacter hydroxybenzoicus DSM 7310</name>
    <dbReference type="NCBI Taxonomy" id="1123245"/>
    <lineage>
        <taxon>Bacteria</taxon>
        <taxon>Bacillati</taxon>
        <taxon>Bacillota</taxon>
        <taxon>Tissierellia</taxon>
        <taxon>Sedimentibacter</taxon>
    </lineage>
</organism>
<dbReference type="GO" id="GO:0008270">
    <property type="term" value="F:zinc ion binding"/>
    <property type="evidence" value="ECO:0007669"/>
    <property type="project" value="InterPro"/>
</dbReference>
<evidence type="ECO:0000256" key="5">
    <source>
        <dbReference type="ARBA" id="ARBA00022884"/>
    </source>
</evidence>
<dbReference type="InterPro" id="IPR013149">
    <property type="entry name" value="ADH-like_C"/>
</dbReference>
<comment type="subcellular location">
    <subcellularLocation>
        <location evidence="1">Cytoplasm</location>
    </subcellularLocation>
</comment>
<dbReference type="Gene3D" id="3.40.50.720">
    <property type="entry name" value="NAD(P)-binding Rossmann-like Domain"/>
    <property type="match status" value="1"/>
</dbReference>
<dbReference type="Pfam" id="PF00107">
    <property type="entry name" value="ADH_zinc_N"/>
    <property type="match status" value="1"/>
</dbReference>
<dbReference type="Gene3D" id="3.90.180.10">
    <property type="entry name" value="Medium-chain alcohol dehydrogenases, catalytic domain"/>
    <property type="match status" value="1"/>
</dbReference>
<dbReference type="SUPFAM" id="SSF50129">
    <property type="entry name" value="GroES-like"/>
    <property type="match status" value="1"/>
</dbReference>
<dbReference type="CDD" id="cd08272">
    <property type="entry name" value="MDR6"/>
    <property type="match status" value="1"/>
</dbReference>
<dbReference type="RefSeq" id="WP_179236951.1">
    <property type="nucleotide sequence ID" value="NZ_JACBNQ010000002.1"/>
</dbReference>
<evidence type="ECO:0000313" key="9">
    <source>
        <dbReference type="Proteomes" id="UP000611629"/>
    </source>
</evidence>
<protein>
    <submittedName>
        <fullName evidence="8">Zinc-dependent alcohol dehydrogenase family protein</fullName>
    </submittedName>
</protein>
<accession>A0A974GVF1</accession>
<dbReference type="GO" id="GO:0005737">
    <property type="term" value="C:cytoplasm"/>
    <property type="evidence" value="ECO:0007669"/>
    <property type="project" value="UniProtKB-SubCell"/>
</dbReference>
<evidence type="ECO:0000256" key="6">
    <source>
        <dbReference type="ARBA" id="ARBA00022990"/>
    </source>
</evidence>
<dbReference type="InterPro" id="IPR051603">
    <property type="entry name" value="Zinc-ADH_QOR/CCCR"/>
</dbReference>
<dbReference type="SMART" id="SM00829">
    <property type="entry name" value="PKS_ER"/>
    <property type="match status" value="1"/>
</dbReference>
<evidence type="ECO:0000313" key="8">
    <source>
        <dbReference type="EMBL" id="NYB73269.1"/>
    </source>
</evidence>
<dbReference type="Pfam" id="PF08240">
    <property type="entry name" value="ADH_N"/>
    <property type="match status" value="1"/>
</dbReference>
<comment type="subunit">
    <text evidence="2">Homotetramer.</text>
</comment>
<keyword evidence="5" id="KW-0694">RNA-binding</keyword>
<proteinExistence type="predicted"/>
<keyword evidence="4" id="KW-0521">NADP</keyword>
<dbReference type="InterPro" id="IPR036291">
    <property type="entry name" value="NAD(P)-bd_dom_sf"/>
</dbReference>
<gene>
    <name evidence="8" type="ORF">HZF24_03855</name>
</gene>
<evidence type="ECO:0000256" key="2">
    <source>
        <dbReference type="ARBA" id="ARBA00011881"/>
    </source>
</evidence>
<evidence type="ECO:0000256" key="3">
    <source>
        <dbReference type="ARBA" id="ARBA00022490"/>
    </source>
</evidence>
<keyword evidence="9" id="KW-1185">Reference proteome</keyword>
<comment type="caution">
    <text evidence="8">The sequence shown here is derived from an EMBL/GenBank/DDBJ whole genome shotgun (WGS) entry which is preliminary data.</text>
</comment>
<dbReference type="InterPro" id="IPR013154">
    <property type="entry name" value="ADH-like_N"/>
</dbReference>
<dbReference type="InterPro" id="IPR020843">
    <property type="entry name" value="ER"/>
</dbReference>
<dbReference type="SUPFAM" id="SSF51735">
    <property type="entry name" value="NAD(P)-binding Rossmann-fold domains"/>
    <property type="match status" value="1"/>
</dbReference>
<dbReference type="EMBL" id="JACBNQ010000002">
    <property type="protein sequence ID" value="NYB73269.1"/>
    <property type="molecule type" value="Genomic_DNA"/>
</dbReference>
<dbReference type="GO" id="GO:0003723">
    <property type="term" value="F:RNA binding"/>
    <property type="evidence" value="ECO:0007669"/>
    <property type="project" value="UniProtKB-KW"/>
</dbReference>
<evidence type="ECO:0000256" key="4">
    <source>
        <dbReference type="ARBA" id="ARBA00022857"/>
    </source>
</evidence>
<sequence length="332" mass="36719">MKAMVINKFGGPEVFELVDMPKPELKPGYVLVRVMASSVNPFEVKLRSGLLPEITPPFPAVLNADFSGIVIKNGENVELYRPGDEVFGFIGGLLDESGALTEYAIVDEELLCMKPNNVDFKTAALFPLVSITAYRAIMEKSNIKPNDKVLIHGAAGGVGHMAVQFAKMLNATVYATVSSDEKAEIAEHLGADYVINYKKVSVDQYVKEFTDGKGFDVVFDTIGCENLINSFKAVKPEGLVLTTNSRVSLDLTLIHHKSITFKTIYIVLPIVNNEHRYEIGNTLNEIKKLIETGDLTIYRDENEFSFSEIAKAHQYYQDGNTTAKISLINDLI</sequence>
<keyword evidence="3" id="KW-0963">Cytoplasm</keyword>
<dbReference type="InterPro" id="IPR002364">
    <property type="entry name" value="Quin_OxRdtase/zeta-crystal_CS"/>
</dbReference>